<name>A0ABY4QW20_9ACTN</name>
<keyword evidence="1" id="KW-1133">Transmembrane helix</keyword>
<dbReference type="CDD" id="cd00321">
    <property type="entry name" value="SO_family_Moco"/>
    <property type="match status" value="1"/>
</dbReference>
<dbReference type="Proteomes" id="UP001056336">
    <property type="component" value="Chromosome"/>
</dbReference>
<keyword evidence="1" id="KW-0812">Transmembrane</keyword>
<dbReference type="SUPFAM" id="SSF56524">
    <property type="entry name" value="Oxidoreductase molybdopterin-binding domain"/>
    <property type="match status" value="1"/>
</dbReference>
<dbReference type="InterPro" id="IPR016174">
    <property type="entry name" value="Di-haem_cyt_TM"/>
</dbReference>
<feature type="transmembrane region" description="Helical" evidence="1">
    <location>
        <begin position="136"/>
        <end position="155"/>
    </location>
</feature>
<dbReference type="EMBL" id="CP097332">
    <property type="protein sequence ID" value="UQX87770.1"/>
    <property type="molecule type" value="Genomic_DNA"/>
</dbReference>
<gene>
    <name evidence="3" type="ORF">M6D93_15900</name>
</gene>
<dbReference type="Gene3D" id="3.90.420.10">
    <property type="entry name" value="Oxidoreductase, molybdopterin-binding domain"/>
    <property type="match status" value="1"/>
</dbReference>
<dbReference type="PANTHER" id="PTHR43032:SF2">
    <property type="entry name" value="BLL0505 PROTEIN"/>
    <property type="match status" value="1"/>
</dbReference>
<reference evidence="3" key="1">
    <citation type="journal article" date="2018" name="Int. J. Syst. Evol. Microbiol.">
        <title>Jatrophihabitans telluris sp. nov., isolated from sediment soil of lava forest wetlands and the emended description of the genus Jatrophihabitans.</title>
        <authorList>
            <person name="Lee K.C."/>
            <person name="Suh M.K."/>
            <person name="Eom M.K."/>
            <person name="Kim K.K."/>
            <person name="Kim J.S."/>
            <person name="Kim D.S."/>
            <person name="Ko S.H."/>
            <person name="Shin Y.K."/>
            <person name="Lee J.S."/>
        </authorList>
    </citation>
    <scope>NUCLEOTIDE SEQUENCE</scope>
    <source>
        <strain evidence="3">N237</strain>
    </source>
</reference>
<evidence type="ECO:0000259" key="2">
    <source>
        <dbReference type="Pfam" id="PF00174"/>
    </source>
</evidence>
<accession>A0ABY4QW20</accession>
<feature type="transmembrane region" description="Helical" evidence="1">
    <location>
        <begin position="93"/>
        <end position="115"/>
    </location>
</feature>
<dbReference type="Pfam" id="PF00174">
    <property type="entry name" value="Oxidored_molyb"/>
    <property type="match status" value="1"/>
</dbReference>
<evidence type="ECO:0000313" key="3">
    <source>
        <dbReference type="EMBL" id="UQX87770.1"/>
    </source>
</evidence>
<dbReference type="SUPFAM" id="SSF81342">
    <property type="entry name" value="Transmembrane di-heme cytochromes"/>
    <property type="match status" value="1"/>
</dbReference>
<feature type="domain" description="Oxidoreductase molybdopterin-binding" evidence="2">
    <location>
        <begin position="281"/>
        <end position="409"/>
    </location>
</feature>
<reference evidence="3" key="2">
    <citation type="submission" date="2022-05" db="EMBL/GenBank/DDBJ databases">
        <authorList>
            <person name="Kim J.-S."/>
            <person name="Lee K."/>
            <person name="Suh M."/>
            <person name="Eom M."/>
            <person name="Kim J.-S."/>
            <person name="Kim D.-S."/>
            <person name="Ko S.-H."/>
            <person name="Shin Y."/>
            <person name="Lee J.-S."/>
        </authorList>
    </citation>
    <scope>NUCLEOTIDE SEQUENCE</scope>
    <source>
        <strain evidence="3">N237</strain>
    </source>
</reference>
<dbReference type="InterPro" id="IPR036374">
    <property type="entry name" value="OxRdtase_Mopterin-bd_sf"/>
</dbReference>
<organism evidence="3 4">
    <name type="scientific">Jatrophihabitans telluris</name>
    <dbReference type="NCBI Taxonomy" id="2038343"/>
    <lineage>
        <taxon>Bacteria</taxon>
        <taxon>Bacillati</taxon>
        <taxon>Actinomycetota</taxon>
        <taxon>Actinomycetes</taxon>
        <taxon>Jatrophihabitantales</taxon>
        <taxon>Jatrophihabitantaceae</taxon>
        <taxon>Jatrophihabitans</taxon>
    </lineage>
</organism>
<evidence type="ECO:0000256" key="1">
    <source>
        <dbReference type="SAM" id="Phobius"/>
    </source>
</evidence>
<proteinExistence type="predicted"/>
<dbReference type="RefSeq" id="WP_249770621.1">
    <property type="nucleotide sequence ID" value="NZ_CP097332.1"/>
</dbReference>
<dbReference type="InterPro" id="IPR000572">
    <property type="entry name" value="OxRdtase_Mopterin-bd_dom"/>
</dbReference>
<sequence length="410" mass="44912">MRSPITPLRDRLRGQAHDQAHGRLRQLLQRPPRGWPSFSSPLRSTAVTARLGRVLGIAFVVCFATGLLSHYQYHPWTWLPIPGAPVWGYRLTQGVHVITGIACIPLILVKLWSVFHQLFQWPPVRGLVHAAERGSVAILVASSVLQLITGLFNVLQFYPWPWDFVKVHYWLSWVIIGSLLLHVAVQLPKIREGLSTPVSRSNPGRQRTVLGTSKPGGLTRRGVLISAAGGVGLVVATTVGQVVPGLSRFALLAPRRPDRAPDEKLPVNKTARSAGVVSPAQSPDYHLTVDGARNFELSLAELEALVTEETTLPIACVEGWSKSAHWRGPRLLSLIERAGGSRASHVTVHSLQKGGYNSSTLTGSQLESALLATHLNGERLSLDHGYPLRLIAADRSGVLQTKWLTRIEVR</sequence>
<dbReference type="PANTHER" id="PTHR43032">
    <property type="entry name" value="PROTEIN-METHIONINE-SULFOXIDE REDUCTASE"/>
    <property type="match status" value="1"/>
</dbReference>
<keyword evidence="1" id="KW-0472">Membrane</keyword>
<evidence type="ECO:0000313" key="4">
    <source>
        <dbReference type="Proteomes" id="UP001056336"/>
    </source>
</evidence>
<protein>
    <submittedName>
        <fullName evidence="3">Molybdopterin-dependent oxidoreductase</fullName>
    </submittedName>
</protein>
<feature type="transmembrane region" description="Helical" evidence="1">
    <location>
        <begin position="51"/>
        <end position="73"/>
    </location>
</feature>
<keyword evidence="4" id="KW-1185">Reference proteome</keyword>
<feature type="transmembrane region" description="Helical" evidence="1">
    <location>
        <begin position="167"/>
        <end position="185"/>
    </location>
</feature>